<gene>
    <name evidence="1" type="ORF">B0188_09235</name>
</gene>
<proteinExistence type="predicted"/>
<dbReference type="EMBL" id="MUYB01000040">
    <property type="protein sequence ID" value="OOS02136.1"/>
    <property type="molecule type" value="Genomic_DNA"/>
</dbReference>
<protein>
    <recommendedName>
        <fullName evidence="3">C-type lysozyme inhibitor domain-containing protein</fullName>
    </recommendedName>
</protein>
<evidence type="ECO:0000313" key="2">
    <source>
        <dbReference type="Proteomes" id="UP000190023"/>
    </source>
</evidence>
<name>A0A1T0AWX4_9PAST</name>
<dbReference type="AlphaFoldDB" id="A0A1T0AWX4"/>
<dbReference type="Proteomes" id="UP000190023">
    <property type="component" value="Unassembled WGS sequence"/>
</dbReference>
<reference evidence="1 2" key="1">
    <citation type="submission" date="2017-02" db="EMBL/GenBank/DDBJ databases">
        <title>Draft genome sequence of Haemophilus felis CCUG 31170 type strain.</title>
        <authorList>
            <person name="Engstrom-Jakobsson H."/>
            <person name="Salva-Serra F."/>
            <person name="Thorell K."/>
            <person name="Gonzales-Siles L."/>
            <person name="Karlsson R."/>
            <person name="Boulund F."/>
            <person name="Engstrand L."/>
            <person name="Kristiansson E."/>
            <person name="Moore E."/>
        </authorList>
    </citation>
    <scope>NUCLEOTIDE SEQUENCE [LARGE SCALE GENOMIC DNA]</scope>
    <source>
        <strain evidence="1 2">CCUG 31170</strain>
    </source>
</reference>
<evidence type="ECO:0000313" key="1">
    <source>
        <dbReference type="EMBL" id="OOS02136.1"/>
    </source>
</evidence>
<sequence>MESAPLTNNKRNSYAYCKKLLSLTIIFSTTACLSLEGIEVAGTKAQPGKLTKFYCENGYKESVKLRDNGVASLAYSDGKNSYITYVNKMASSNEYVNDKKTLRWQNNMGKVVFSYPDQNYASTKQLATTHCQVR</sequence>
<accession>A0A1T0AWX4</accession>
<dbReference type="OrthoDB" id="9181784at2"/>
<keyword evidence="2" id="KW-1185">Reference proteome</keyword>
<organism evidence="1 2">
    <name type="scientific">[Haemophilus] felis</name>
    <dbReference type="NCBI Taxonomy" id="123822"/>
    <lineage>
        <taxon>Bacteria</taxon>
        <taxon>Pseudomonadati</taxon>
        <taxon>Pseudomonadota</taxon>
        <taxon>Gammaproteobacteria</taxon>
        <taxon>Pasteurellales</taxon>
        <taxon>Pasteurellaceae</taxon>
    </lineage>
</organism>
<evidence type="ECO:0008006" key="3">
    <source>
        <dbReference type="Google" id="ProtNLM"/>
    </source>
</evidence>
<comment type="caution">
    <text evidence="1">The sequence shown here is derived from an EMBL/GenBank/DDBJ whole genome shotgun (WGS) entry which is preliminary data.</text>
</comment>